<feature type="compositionally biased region" description="Basic and acidic residues" evidence="12">
    <location>
        <begin position="274"/>
        <end position="283"/>
    </location>
</feature>
<evidence type="ECO:0000256" key="4">
    <source>
        <dbReference type="ARBA" id="ARBA00022598"/>
    </source>
</evidence>
<keyword evidence="17" id="KW-1185">Reference proteome</keyword>
<evidence type="ECO:0000256" key="11">
    <source>
        <dbReference type="ARBA" id="ARBA00049349"/>
    </source>
</evidence>
<feature type="region of interest" description="Disordered" evidence="12">
    <location>
        <begin position="1"/>
        <end position="63"/>
    </location>
</feature>
<dbReference type="GO" id="GO:0000785">
    <property type="term" value="C:chromatin"/>
    <property type="evidence" value="ECO:0007669"/>
    <property type="project" value="TreeGrafter"/>
</dbReference>
<dbReference type="Proteomes" id="UP001355207">
    <property type="component" value="Chromosome 3"/>
</dbReference>
<comment type="catalytic activity">
    <reaction evidence="11">
        <text>N(6),N(6),N(6)-trimethyl-L-lysyl(9)-[histone H3] + 2 2-oxoglutarate + 2 O2 = N(6)-methyl-L-lysyl(9)-[histone H3] + 2 formaldehyde + 2 succinate + 2 CO2</text>
        <dbReference type="Rhea" id="RHEA:60200"/>
        <dbReference type="Rhea" id="RHEA-COMP:15538"/>
        <dbReference type="Rhea" id="RHEA-COMP:15542"/>
        <dbReference type="ChEBI" id="CHEBI:15379"/>
        <dbReference type="ChEBI" id="CHEBI:16526"/>
        <dbReference type="ChEBI" id="CHEBI:16810"/>
        <dbReference type="ChEBI" id="CHEBI:16842"/>
        <dbReference type="ChEBI" id="CHEBI:30031"/>
        <dbReference type="ChEBI" id="CHEBI:61929"/>
        <dbReference type="ChEBI" id="CHEBI:61961"/>
        <dbReference type="EC" id="1.14.11.66"/>
    </reaction>
</comment>
<comment type="similarity">
    <text evidence="2">Belongs to the JHDM3 histone demethylase family.</text>
</comment>
<dbReference type="CDD" id="cd15571">
    <property type="entry name" value="ePHD"/>
    <property type="match status" value="1"/>
</dbReference>
<dbReference type="InterPro" id="IPR036615">
    <property type="entry name" value="Mur_ligase_C_dom_sf"/>
</dbReference>
<keyword evidence="9" id="KW-0067">ATP-binding</keyword>
<dbReference type="InterPro" id="IPR018109">
    <property type="entry name" value="Folylpolyglutamate_synth_CS"/>
</dbReference>
<evidence type="ECO:0000256" key="10">
    <source>
        <dbReference type="ARBA" id="ARBA00022842"/>
    </source>
</evidence>
<protein>
    <recommendedName>
        <fullName evidence="3">[histone H3]-trimethyl-L-lysine(9) demethylase</fullName>
        <ecNumber evidence="3">1.14.11.66</ecNumber>
    </recommendedName>
</protein>
<dbReference type="SMART" id="SM00249">
    <property type="entry name" value="PHD"/>
    <property type="match status" value="1"/>
</dbReference>
<dbReference type="GO" id="GO:0140684">
    <property type="term" value="F:histone H3K9me2/H3K9me3 demethylase activity"/>
    <property type="evidence" value="ECO:0007669"/>
    <property type="project" value="UniProtKB-EC"/>
</dbReference>
<dbReference type="PROSITE" id="PS51184">
    <property type="entry name" value="JMJC"/>
    <property type="match status" value="1"/>
</dbReference>
<evidence type="ECO:0000256" key="9">
    <source>
        <dbReference type="ARBA" id="ARBA00022840"/>
    </source>
</evidence>
<dbReference type="EC" id="1.14.11.66" evidence="3"/>
<evidence type="ECO:0000256" key="8">
    <source>
        <dbReference type="ARBA" id="ARBA00022833"/>
    </source>
</evidence>
<evidence type="ECO:0000313" key="16">
    <source>
        <dbReference type="EMBL" id="WWC87482.1"/>
    </source>
</evidence>
<dbReference type="Gene3D" id="3.90.190.20">
    <property type="entry name" value="Mur ligase, C-terminal domain"/>
    <property type="match status" value="1"/>
</dbReference>
<reference evidence="16 17" key="1">
    <citation type="submission" date="2024-01" db="EMBL/GenBank/DDBJ databases">
        <title>Comparative genomics of Cryptococcus and Kwoniella reveals pathogenesis evolution and contrasting modes of karyotype evolution via chromosome fusion or intercentromeric recombination.</title>
        <authorList>
            <person name="Coelho M.A."/>
            <person name="David-Palma M."/>
            <person name="Shea T."/>
            <person name="Bowers K."/>
            <person name="McGinley-Smith S."/>
            <person name="Mohammad A.W."/>
            <person name="Gnirke A."/>
            <person name="Yurkov A.M."/>
            <person name="Nowrousian M."/>
            <person name="Sun S."/>
            <person name="Cuomo C.A."/>
            <person name="Heitman J."/>
        </authorList>
    </citation>
    <scope>NUCLEOTIDE SEQUENCE [LARGE SCALE GENOMIC DNA]</scope>
    <source>
        <strain evidence="16 17">CBS 6074</strain>
    </source>
</reference>
<feature type="domain" description="JmjC" evidence="14">
    <location>
        <begin position="378"/>
        <end position="541"/>
    </location>
</feature>
<dbReference type="Pfam" id="PF13771">
    <property type="entry name" value="zf-HC5HC2H"/>
    <property type="match status" value="1"/>
</dbReference>
<feature type="domain" description="PHD-type" evidence="15">
    <location>
        <begin position="656"/>
        <end position="813"/>
    </location>
</feature>
<feature type="compositionally biased region" description="Basic and acidic residues" evidence="12">
    <location>
        <begin position="240"/>
        <end position="260"/>
    </location>
</feature>
<keyword evidence="5" id="KW-0479">Metal-binding</keyword>
<dbReference type="Pfam" id="PF02373">
    <property type="entry name" value="JmjC"/>
    <property type="match status" value="1"/>
</dbReference>
<dbReference type="GO" id="GO:0004326">
    <property type="term" value="F:tetrahydrofolylpolyglutamate synthase activity"/>
    <property type="evidence" value="ECO:0007669"/>
    <property type="project" value="InterPro"/>
</dbReference>
<dbReference type="InterPro" id="IPR013083">
    <property type="entry name" value="Znf_RING/FYVE/PHD"/>
</dbReference>
<keyword evidence="10" id="KW-0460">Magnesium</keyword>
<dbReference type="GeneID" id="91093044"/>
<evidence type="ECO:0000259" key="15">
    <source>
        <dbReference type="PROSITE" id="PS51805"/>
    </source>
</evidence>
<dbReference type="PROSITE" id="PS51805">
    <property type="entry name" value="EPHD"/>
    <property type="match status" value="1"/>
</dbReference>
<dbReference type="SMART" id="SM00558">
    <property type="entry name" value="JmjC"/>
    <property type="match status" value="1"/>
</dbReference>
<dbReference type="PROSITE" id="PS51183">
    <property type="entry name" value="JMJN"/>
    <property type="match status" value="1"/>
</dbReference>
<dbReference type="GO" id="GO:0051864">
    <property type="term" value="F:histone H3K36 demethylase activity"/>
    <property type="evidence" value="ECO:0007669"/>
    <property type="project" value="TreeGrafter"/>
</dbReference>
<evidence type="ECO:0000256" key="6">
    <source>
        <dbReference type="ARBA" id="ARBA00022741"/>
    </source>
</evidence>
<proteinExistence type="inferred from homology"/>
<dbReference type="PROSITE" id="PS01012">
    <property type="entry name" value="FOLYLPOLYGLU_SYNT_2"/>
    <property type="match status" value="1"/>
</dbReference>
<dbReference type="Pfam" id="PF02375">
    <property type="entry name" value="JmjN"/>
    <property type="match status" value="1"/>
</dbReference>
<dbReference type="GO" id="GO:0008270">
    <property type="term" value="F:zinc ion binding"/>
    <property type="evidence" value="ECO:0007669"/>
    <property type="project" value="UniProtKB-KW"/>
</dbReference>
<evidence type="ECO:0000259" key="14">
    <source>
        <dbReference type="PROSITE" id="PS51184"/>
    </source>
</evidence>
<gene>
    <name evidence="16" type="ORF">L201_002372</name>
</gene>
<dbReference type="InterPro" id="IPR034732">
    <property type="entry name" value="EPHD"/>
</dbReference>
<feature type="domain" description="JmjN" evidence="13">
    <location>
        <begin position="113"/>
        <end position="154"/>
    </location>
</feature>
<dbReference type="SUPFAM" id="SSF51197">
    <property type="entry name" value="Clavaminate synthase-like"/>
    <property type="match status" value="1"/>
</dbReference>
<evidence type="ECO:0000256" key="2">
    <source>
        <dbReference type="ARBA" id="ARBA00009711"/>
    </source>
</evidence>
<dbReference type="GO" id="GO:0010468">
    <property type="term" value="P:regulation of gene expression"/>
    <property type="evidence" value="ECO:0007669"/>
    <property type="project" value="TreeGrafter"/>
</dbReference>
<comment type="similarity">
    <text evidence="1">Belongs to the folylpolyglutamate synthase family.</text>
</comment>
<dbReference type="SMART" id="SM00545">
    <property type="entry name" value="JmjN"/>
    <property type="match status" value="1"/>
</dbReference>
<name>A0AAX4JQ38_9TREE</name>
<dbReference type="InterPro" id="IPR036565">
    <property type="entry name" value="Mur-like_cat_sf"/>
</dbReference>
<evidence type="ECO:0000256" key="12">
    <source>
        <dbReference type="SAM" id="MobiDB-lite"/>
    </source>
</evidence>
<dbReference type="RefSeq" id="XP_066074245.1">
    <property type="nucleotide sequence ID" value="XM_066218148.1"/>
</dbReference>
<dbReference type="Gene3D" id="3.30.40.10">
    <property type="entry name" value="Zinc/RING finger domain, C3HC4 (zinc finger)"/>
    <property type="match status" value="1"/>
</dbReference>
<dbReference type="EMBL" id="CP144100">
    <property type="protein sequence ID" value="WWC87482.1"/>
    <property type="molecule type" value="Genomic_DNA"/>
</dbReference>
<dbReference type="InterPro" id="IPR003347">
    <property type="entry name" value="JmjC_dom"/>
</dbReference>
<evidence type="ECO:0000256" key="3">
    <source>
        <dbReference type="ARBA" id="ARBA00012900"/>
    </source>
</evidence>
<sequence length="1651" mass="184194">MSADVGEQIVVDLPRNPQPILASPPKKGPVQESEAGPSIHRRTRSSDVHINGPNGIPQAEPPKVEVEQKKYIQPDHFYPTSNHSNSATLLRNIPKLGEGLLSPEDDPQALRGIPVFKPTLEEFQDFEAYATATTEWGQYSGIVKIIPPEEWKSTLPPITKTALQKQAIRAPIQQNIFGTAGLFKIANVPRNKNRPLSVKEWFNKCNEKKFTGIGPKDVGKTLNRDSKEAIEWRARKNAEIKKEKEEKRRKIAERKAKREAAASVPDETQNNVDQETKENDPVTHDPSSTVPPLDPSSTSSHSSPEPTNPATPEAESDSEHVEPWYKSFNPSEDWLPKETKPEDYNAETCAAMERHLWKNMGIGEPSWYGADMEGSLFVDEKTPWNVAHLPNLLNRWDLKHLPGVNAPYLYFGMWGATFAWHVEDMDLFSINYIHFGAPKYWYAVPQLQAEKFERVLQGYFPEESRHCDQYLRHKAFAVSPHRLANDGVHVNMLVHNQGEFVITYPRGYHAGFNLGFNCAESVNFALDSWVELGRRAKACQCVTHSVHIDVDEMMAKEEKRMNGEQELLDAIAEERQNKKPRKRVHGDYPATSRKRMKREVEIADGDSDADQSLVEEEEINSVSKIPVMRKKIPKLIINLASTNSDPQPVIIKENPVYPCLFCPSLDKDGLLPVLDPTDTVRNIWKPRTEEIKIHHQCALAMPGVGIEDQETDGKLVTYVVGLDNIEQARWNLKCAACEDKRLAKSGAKIQCTKGKCPRAYHVSCAKNHDAASLKIWEVETPIMPAEGEEPLPEGAPIPTVRDIKVELLCPQHNPDMKAQMEAKKAEAFKRKVLSIPVGSNIKIKARGGASLEYTLAHTKEDTQEVVVQTDTGYSEVYPWSLIDFRPAAIKVENEYARVHTTTRKVSDHPTGTASPSTQPSIRLRIKPIQMPSTVAAPVIPPVRVQEVKEKPIQHPPPLTTTQFAPLRLDQMLNPRNEPPSRVILCEDPRTTSLPVRSHPPPQQFQRAQPLPHAVPPYQTGHQIPLPMQHPSFYQPAPSQYYQPKPVPQVVPYDSRDPFNRPLPPYERGYYQPLHHVAHAPVDTRRSSLTDQPPPFFGVPGYHAPPPHLYVALPPHTVPAMTHAGGSRQSNAPSHPPPTDGRTSSDRGAPGPSKRRKTSGSGSKGAGKINLGIKRMQSLMDHLPPLTVPAIHLAGTNGKGSVSAMLESCLMNAGMNVGRYNSPHLLEPRDAVRINGQPPSRQAYNDAIQSIERINQQLNLQATTFEIATAAAFQILNTVQPPLDIMIIECGMGGARDATNVIPDQIKLVCGLTSVGLDHTAFLGNSIMEIATEKAMIVSKGGILVVAPQDEEDAMYAGENMMRKKKATVVQAFKSQEVRRQNPPMSLKPFTKPSSRLIKTILPIVDTPNFMHAPPGARTGRVDFTNFQCELNLGGDHQLNNLSLAVTILDVLRNDQRSIDLQPKLIGLDNDDIIKTGIKRTEWAGRCSWLHYKDKLPLLVDGAHNSDSSSKLREYIDYVLKYPPSAYSDRPMSNRPKNRFIISLSSSPGKSIESVLGPLLYKEDEVIIMEFTNPVEGMPWIKPVPQKEIYDVVKNLVNPENIKFGGIGLEGLKSVLDNLIKEQEENDNAEEKLNVVCGSLYGVADVYRLFMV</sequence>
<evidence type="ECO:0000259" key="13">
    <source>
        <dbReference type="PROSITE" id="PS51183"/>
    </source>
</evidence>
<dbReference type="GO" id="GO:0005524">
    <property type="term" value="F:ATP binding"/>
    <property type="evidence" value="ECO:0007669"/>
    <property type="project" value="UniProtKB-KW"/>
</dbReference>
<dbReference type="InterPro" id="IPR003349">
    <property type="entry name" value="JmjN"/>
</dbReference>
<dbReference type="Gene3D" id="3.40.1190.10">
    <property type="entry name" value="Mur-like, catalytic domain"/>
    <property type="match status" value="1"/>
</dbReference>
<dbReference type="Gene3D" id="2.60.120.650">
    <property type="entry name" value="Cupin"/>
    <property type="match status" value="2"/>
</dbReference>
<dbReference type="InterPro" id="IPR001965">
    <property type="entry name" value="Znf_PHD"/>
</dbReference>
<dbReference type="NCBIfam" id="TIGR01499">
    <property type="entry name" value="folC"/>
    <property type="match status" value="1"/>
</dbReference>
<dbReference type="InterPro" id="IPR001645">
    <property type="entry name" value="Folylpolyglutamate_synth"/>
</dbReference>
<dbReference type="SUPFAM" id="SSF53623">
    <property type="entry name" value="MurD-like peptide ligases, catalytic domain"/>
    <property type="match status" value="1"/>
</dbReference>
<feature type="region of interest" description="Disordered" evidence="12">
    <location>
        <begin position="1119"/>
        <end position="1168"/>
    </location>
</feature>
<evidence type="ECO:0000256" key="7">
    <source>
        <dbReference type="ARBA" id="ARBA00022771"/>
    </source>
</evidence>
<dbReference type="SUPFAM" id="SSF53244">
    <property type="entry name" value="MurD-like peptide ligases, peptide-binding domain"/>
    <property type="match status" value="1"/>
</dbReference>
<feature type="compositionally biased region" description="Low complexity" evidence="12">
    <location>
        <begin position="295"/>
        <end position="313"/>
    </location>
</feature>
<keyword evidence="4" id="KW-0436">Ligase</keyword>
<keyword evidence="7" id="KW-0863">Zinc-finger</keyword>
<dbReference type="GO" id="GO:0005634">
    <property type="term" value="C:nucleus"/>
    <property type="evidence" value="ECO:0007669"/>
    <property type="project" value="TreeGrafter"/>
</dbReference>
<evidence type="ECO:0000256" key="5">
    <source>
        <dbReference type="ARBA" id="ARBA00022723"/>
    </source>
</evidence>
<accession>A0AAX4JQ38</accession>
<dbReference type="PANTHER" id="PTHR10694">
    <property type="entry name" value="LYSINE-SPECIFIC DEMETHYLASE"/>
    <property type="match status" value="1"/>
</dbReference>
<evidence type="ECO:0000256" key="1">
    <source>
        <dbReference type="ARBA" id="ARBA00008276"/>
    </source>
</evidence>
<keyword evidence="6" id="KW-0547">Nucleotide-binding</keyword>
<dbReference type="PANTHER" id="PTHR10694:SF7">
    <property type="entry name" value="[HISTONE H3]-TRIMETHYL-L-LYSINE(9) DEMETHYLASE"/>
    <property type="match status" value="1"/>
</dbReference>
<feature type="region of interest" description="Disordered" evidence="12">
    <location>
        <begin position="240"/>
        <end position="320"/>
    </location>
</feature>
<organism evidence="16 17">
    <name type="scientific">Kwoniella dendrophila CBS 6074</name>
    <dbReference type="NCBI Taxonomy" id="1295534"/>
    <lineage>
        <taxon>Eukaryota</taxon>
        <taxon>Fungi</taxon>
        <taxon>Dikarya</taxon>
        <taxon>Basidiomycota</taxon>
        <taxon>Agaricomycotina</taxon>
        <taxon>Tremellomycetes</taxon>
        <taxon>Tremellales</taxon>
        <taxon>Cryptococcaceae</taxon>
        <taxon>Kwoniella</taxon>
    </lineage>
</organism>
<dbReference type="FunFam" id="3.30.40.10:FF:000740">
    <property type="entry name" value="Specific transcriptional repressor, putative"/>
    <property type="match status" value="1"/>
</dbReference>
<evidence type="ECO:0000313" key="17">
    <source>
        <dbReference type="Proteomes" id="UP001355207"/>
    </source>
</evidence>
<keyword evidence="8" id="KW-0862">Zinc</keyword>